<evidence type="ECO:0000256" key="2">
    <source>
        <dbReference type="ARBA" id="ARBA00022448"/>
    </source>
</evidence>
<dbReference type="AlphaFoldDB" id="A0A6A4Q8J9"/>
<feature type="transmembrane region" description="Helical" evidence="7">
    <location>
        <begin position="47"/>
        <end position="71"/>
    </location>
</feature>
<comment type="caution">
    <text evidence="9">The sequence shown here is derived from an EMBL/GenBank/DDBJ whole genome shotgun (WGS) entry which is preliminary data.</text>
</comment>
<keyword evidence="6 7" id="KW-0472">Membrane</keyword>
<gene>
    <name evidence="9" type="ORF">Lalb_Chr07g0183111</name>
</gene>
<evidence type="ECO:0000256" key="5">
    <source>
        <dbReference type="ARBA" id="ARBA00022989"/>
    </source>
</evidence>
<evidence type="ECO:0000256" key="7">
    <source>
        <dbReference type="SAM" id="Phobius"/>
    </source>
</evidence>
<sequence length="72" mass="8417">MRKALYSQFTIGIMFYYGITIVGYWTYGSMVYAYLPQNFNGPRWINVLINAIVLLQSITSQHVCIILHIFLH</sequence>
<dbReference type="Proteomes" id="UP000447434">
    <property type="component" value="Chromosome 7"/>
</dbReference>
<evidence type="ECO:0000313" key="10">
    <source>
        <dbReference type="Proteomes" id="UP000447434"/>
    </source>
</evidence>
<keyword evidence="3 7" id="KW-0812">Transmembrane</keyword>
<dbReference type="EMBL" id="WOCE01000007">
    <property type="protein sequence ID" value="KAE9610110.1"/>
    <property type="molecule type" value="Genomic_DNA"/>
</dbReference>
<organism evidence="9 10">
    <name type="scientific">Lupinus albus</name>
    <name type="common">White lupine</name>
    <name type="synonym">Lupinus termis</name>
    <dbReference type="NCBI Taxonomy" id="3870"/>
    <lineage>
        <taxon>Eukaryota</taxon>
        <taxon>Viridiplantae</taxon>
        <taxon>Streptophyta</taxon>
        <taxon>Embryophyta</taxon>
        <taxon>Tracheophyta</taxon>
        <taxon>Spermatophyta</taxon>
        <taxon>Magnoliopsida</taxon>
        <taxon>eudicotyledons</taxon>
        <taxon>Gunneridae</taxon>
        <taxon>Pentapetalae</taxon>
        <taxon>rosids</taxon>
        <taxon>fabids</taxon>
        <taxon>Fabales</taxon>
        <taxon>Fabaceae</taxon>
        <taxon>Papilionoideae</taxon>
        <taxon>50 kb inversion clade</taxon>
        <taxon>genistoids sensu lato</taxon>
        <taxon>core genistoids</taxon>
        <taxon>Genisteae</taxon>
        <taxon>Lupinus</taxon>
    </lineage>
</organism>
<feature type="domain" description="Amino acid transporter transmembrane" evidence="8">
    <location>
        <begin position="1"/>
        <end position="64"/>
    </location>
</feature>
<protein>
    <submittedName>
        <fullName evidence="9">Putative amino acid transporter, transmembrane domain-containing protein</fullName>
    </submittedName>
</protein>
<reference evidence="10" key="1">
    <citation type="journal article" date="2020" name="Nat. Commun.">
        <title>Genome sequence of the cluster root forming white lupin.</title>
        <authorList>
            <person name="Hufnagel B."/>
            <person name="Marques A."/>
            <person name="Soriano A."/>
            <person name="Marques L."/>
            <person name="Divol F."/>
            <person name="Doumas P."/>
            <person name="Sallet E."/>
            <person name="Mancinotti D."/>
            <person name="Carrere S."/>
            <person name="Marande W."/>
            <person name="Arribat S."/>
            <person name="Keller J."/>
            <person name="Huneau C."/>
            <person name="Blein T."/>
            <person name="Aime D."/>
            <person name="Laguerre M."/>
            <person name="Taylor J."/>
            <person name="Schubert V."/>
            <person name="Nelson M."/>
            <person name="Geu-Flores F."/>
            <person name="Crespi M."/>
            <person name="Gallardo-Guerrero K."/>
            <person name="Delaux P.-M."/>
            <person name="Salse J."/>
            <person name="Berges H."/>
            <person name="Guyot R."/>
            <person name="Gouzy J."/>
            <person name="Peret B."/>
        </authorList>
    </citation>
    <scope>NUCLEOTIDE SEQUENCE [LARGE SCALE GENOMIC DNA]</scope>
    <source>
        <strain evidence="10">cv. Amiga</strain>
    </source>
</reference>
<dbReference type="InterPro" id="IPR013057">
    <property type="entry name" value="AA_transpt_TM"/>
</dbReference>
<accession>A0A6A4Q8J9</accession>
<keyword evidence="2" id="KW-0813">Transport</keyword>
<dbReference type="GO" id="GO:0006865">
    <property type="term" value="P:amino acid transport"/>
    <property type="evidence" value="ECO:0007669"/>
    <property type="project" value="UniProtKB-KW"/>
</dbReference>
<keyword evidence="4" id="KW-0029">Amino-acid transport</keyword>
<dbReference type="OrthoDB" id="40134at2759"/>
<evidence type="ECO:0000256" key="1">
    <source>
        <dbReference type="ARBA" id="ARBA00004370"/>
    </source>
</evidence>
<evidence type="ECO:0000256" key="6">
    <source>
        <dbReference type="ARBA" id="ARBA00023136"/>
    </source>
</evidence>
<proteinExistence type="predicted"/>
<evidence type="ECO:0000313" key="9">
    <source>
        <dbReference type="EMBL" id="KAE9610110.1"/>
    </source>
</evidence>
<evidence type="ECO:0000256" key="4">
    <source>
        <dbReference type="ARBA" id="ARBA00022970"/>
    </source>
</evidence>
<dbReference type="GO" id="GO:0016020">
    <property type="term" value="C:membrane"/>
    <property type="evidence" value="ECO:0007669"/>
    <property type="project" value="UniProtKB-SubCell"/>
</dbReference>
<evidence type="ECO:0000256" key="3">
    <source>
        <dbReference type="ARBA" id="ARBA00022692"/>
    </source>
</evidence>
<feature type="transmembrane region" description="Helical" evidence="7">
    <location>
        <begin position="12"/>
        <end position="35"/>
    </location>
</feature>
<keyword evidence="5 7" id="KW-1133">Transmembrane helix</keyword>
<dbReference type="Pfam" id="PF01490">
    <property type="entry name" value="Aa_trans"/>
    <property type="match status" value="1"/>
</dbReference>
<comment type="subcellular location">
    <subcellularLocation>
        <location evidence="1">Membrane</location>
    </subcellularLocation>
</comment>
<keyword evidence="10" id="KW-1185">Reference proteome</keyword>
<evidence type="ECO:0000259" key="8">
    <source>
        <dbReference type="Pfam" id="PF01490"/>
    </source>
</evidence>
<name>A0A6A4Q8J9_LUPAL</name>